<organism evidence="1 2">
    <name type="scientific">Amylocarpus encephaloides</name>
    <dbReference type="NCBI Taxonomy" id="45428"/>
    <lineage>
        <taxon>Eukaryota</taxon>
        <taxon>Fungi</taxon>
        <taxon>Dikarya</taxon>
        <taxon>Ascomycota</taxon>
        <taxon>Pezizomycotina</taxon>
        <taxon>Leotiomycetes</taxon>
        <taxon>Helotiales</taxon>
        <taxon>Helotiales incertae sedis</taxon>
        <taxon>Amylocarpus</taxon>
    </lineage>
</organism>
<evidence type="ECO:0000313" key="1">
    <source>
        <dbReference type="EMBL" id="KAG9233834.1"/>
    </source>
</evidence>
<comment type="caution">
    <text evidence="1">The sequence shown here is derived from an EMBL/GenBank/DDBJ whole genome shotgun (WGS) entry which is preliminary data.</text>
</comment>
<name>A0A9P8C4S8_9HELO</name>
<dbReference type="Proteomes" id="UP000824998">
    <property type="component" value="Unassembled WGS sequence"/>
</dbReference>
<protein>
    <submittedName>
        <fullName evidence="1">Uncharacterized protein</fullName>
    </submittedName>
</protein>
<accession>A0A9P8C4S8</accession>
<keyword evidence="2" id="KW-1185">Reference proteome</keyword>
<reference evidence="1" key="1">
    <citation type="journal article" date="2021" name="IMA Fungus">
        <title>Genomic characterization of three marine fungi, including Emericellopsis atlantica sp. nov. with signatures of a generalist lifestyle and marine biomass degradation.</title>
        <authorList>
            <person name="Hagestad O.C."/>
            <person name="Hou L."/>
            <person name="Andersen J.H."/>
            <person name="Hansen E.H."/>
            <person name="Altermark B."/>
            <person name="Li C."/>
            <person name="Kuhnert E."/>
            <person name="Cox R.J."/>
            <person name="Crous P.W."/>
            <person name="Spatafora J.W."/>
            <person name="Lail K."/>
            <person name="Amirebrahimi M."/>
            <person name="Lipzen A."/>
            <person name="Pangilinan J."/>
            <person name="Andreopoulos W."/>
            <person name="Hayes R.D."/>
            <person name="Ng V."/>
            <person name="Grigoriev I.V."/>
            <person name="Jackson S.A."/>
            <person name="Sutton T.D.S."/>
            <person name="Dobson A.D.W."/>
            <person name="Rama T."/>
        </authorList>
    </citation>
    <scope>NUCLEOTIDE SEQUENCE</scope>
    <source>
        <strain evidence="1">TRa018bII</strain>
    </source>
</reference>
<gene>
    <name evidence="1" type="ORF">BJ875DRAFT_463108</name>
</gene>
<sequence length="83" mass="9204">MLMEAIYCGAHGLSVLLTGTKDGVKHSIIFDTGPEEADWEQNVRGRMYKAVEMISARKINSPDASQVKLPPLRNLKTLELMST</sequence>
<proteinExistence type="predicted"/>
<dbReference type="EMBL" id="MU251484">
    <property type="protein sequence ID" value="KAG9233834.1"/>
    <property type="molecule type" value="Genomic_DNA"/>
</dbReference>
<dbReference type="OrthoDB" id="3549953at2759"/>
<evidence type="ECO:0000313" key="2">
    <source>
        <dbReference type="Proteomes" id="UP000824998"/>
    </source>
</evidence>
<dbReference type="AlphaFoldDB" id="A0A9P8C4S8"/>